<dbReference type="EMBL" id="LABY01000033">
    <property type="protein sequence ID" value="KMO41363.1"/>
    <property type="molecule type" value="Genomic_DNA"/>
</dbReference>
<feature type="compositionally biased region" description="Polar residues" evidence="1">
    <location>
        <begin position="68"/>
        <end position="79"/>
    </location>
</feature>
<evidence type="ECO:0000313" key="3">
    <source>
        <dbReference type="EMBL" id="KMO41363.1"/>
    </source>
</evidence>
<keyword evidence="2" id="KW-0732">Signal</keyword>
<organism evidence="3 4">
    <name type="scientific">Methylobacterium variabile</name>
    <dbReference type="NCBI Taxonomy" id="298794"/>
    <lineage>
        <taxon>Bacteria</taxon>
        <taxon>Pseudomonadati</taxon>
        <taxon>Pseudomonadota</taxon>
        <taxon>Alphaproteobacteria</taxon>
        <taxon>Hyphomicrobiales</taxon>
        <taxon>Methylobacteriaceae</taxon>
        <taxon>Methylobacterium</taxon>
    </lineage>
</organism>
<dbReference type="PATRIC" id="fig|298794.3.peg.5012"/>
<dbReference type="AlphaFoldDB" id="A0A0J6T752"/>
<feature type="compositionally biased region" description="Gly residues" evidence="1">
    <location>
        <begin position="90"/>
        <end position="100"/>
    </location>
</feature>
<dbReference type="Proteomes" id="UP000035955">
    <property type="component" value="Unassembled WGS sequence"/>
</dbReference>
<evidence type="ECO:0000256" key="2">
    <source>
        <dbReference type="SAM" id="SignalP"/>
    </source>
</evidence>
<feature type="signal peptide" evidence="2">
    <location>
        <begin position="1"/>
        <end position="25"/>
    </location>
</feature>
<proteinExistence type="predicted"/>
<name>A0A0J6T752_9HYPH</name>
<protein>
    <recommendedName>
        <fullName evidence="5">Lipoprotein</fullName>
    </recommendedName>
</protein>
<comment type="caution">
    <text evidence="3">The sequence shown here is derived from an EMBL/GenBank/DDBJ whole genome shotgun (WGS) entry which is preliminary data.</text>
</comment>
<feature type="chain" id="PRO_5005281968" description="Lipoprotein" evidence="2">
    <location>
        <begin position="26"/>
        <end position="100"/>
    </location>
</feature>
<accession>A0A0J6T752</accession>
<evidence type="ECO:0000256" key="1">
    <source>
        <dbReference type="SAM" id="MobiDB-lite"/>
    </source>
</evidence>
<gene>
    <name evidence="3" type="ORF">VQ02_05835</name>
</gene>
<dbReference type="OrthoDB" id="7999947at2"/>
<evidence type="ECO:0000313" key="4">
    <source>
        <dbReference type="Proteomes" id="UP000035955"/>
    </source>
</evidence>
<keyword evidence="4" id="KW-1185">Reference proteome</keyword>
<reference evidence="3 4" key="1">
    <citation type="submission" date="2015-03" db="EMBL/GenBank/DDBJ databases">
        <title>Genome sequencing of Methylobacterium variabile DSM 16961.</title>
        <authorList>
            <person name="Chaudhry V."/>
            <person name="Patil P.B."/>
        </authorList>
    </citation>
    <scope>NUCLEOTIDE SEQUENCE [LARGE SCALE GENOMIC DNA]</scope>
    <source>
        <strain evidence="3 4">DSM 16961</strain>
    </source>
</reference>
<dbReference type="RefSeq" id="WP_048443220.1">
    <property type="nucleotide sequence ID" value="NZ_LABY01000033.1"/>
</dbReference>
<sequence length="100" mass="10100">MPPRVRLVPAFLALAGALSAAPALAISDRRDQPTQADIPDGASNGPPGVSPPQALKPDTKVMPGDTGLSGNTRPRTNPLDQLAPQDRRATGGGDGAGDGR</sequence>
<evidence type="ECO:0008006" key="5">
    <source>
        <dbReference type="Google" id="ProtNLM"/>
    </source>
</evidence>
<feature type="region of interest" description="Disordered" evidence="1">
    <location>
        <begin position="22"/>
        <end position="100"/>
    </location>
</feature>